<comment type="caution">
    <text evidence="2">The sequence shown here is derived from an EMBL/GenBank/DDBJ whole genome shotgun (WGS) entry which is preliminary data.</text>
</comment>
<evidence type="ECO:0000313" key="2">
    <source>
        <dbReference type="EMBL" id="NYH50423.1"/>
    </source>
</evidence>
<gene>
    <name evidence="2" type="ORF">HNR06_000012</name>
</gene>
<dbReference type="EMBL" id="JACCHL010000001">
    <property type="protein sequence ID" value="NYH50423.1"/>
    <property type="molecule type" value="Genomic_DNA"/>
</dbReference>
<name>A0A7Y9X7I9_9ACTN</name>
<dbReference type="AlphaFoldDB" id="A0A7Y9X7I9"/>
<sequence length="96" mass="10485">MSPEYMVLGRSADLETGFSATANEFSDTIAWDIREASDQEIQTWEDAAEILIHGSGTLTLYADAVEKYRQEAFRETGGPAPAGGGRSGRKRREESA</sequence>
<dbReference type="Proteomes" id="UP000584931">
    <property type="component" value="Unassembled WGS sequence"/>
</dbReference>
<evidence type="ECO:0000256" key="1">
    <source>
        <dbReference type="SAM" id="MobiDB-lite"/>
    </source>
</evidence>
<proteinExistence type="predicted"/>
<feature type="region of interest" description="Disordered" evidence="1">
    <location>
        <begin position="72"/>
        <end position="96"/>
    </location>
</feature>
<dbReference type="RefSeq" id="WP_179808769.1">
    <property type="nucleotide sequence ID" value="NZ_JACCHL010000001.1"/>
</dbReference>
<organism evidence="2 3">
    <name type="scientific">Nocardiopsis sinuspersici</name>
    <dbReference type="NCBI Taxonomy" id="501010"/>
    <lineage>
        <taxon>Bacteria</taxon>
        <taxon>Bacillati</taxon>
        <taxon>Actinomycetota</taxon>
        <taxon>Actinomycetes</taxon>
        <taxon>Streptosporangiales</taxon>
        <taxon>Nocardiopsidaceae</taxon>
        <taxon>Nocardiopsis</taxon>
    </lineage>
</organism>
<reference evidence="2 3" key="1">
    <citation type="submission" date="2020-07" db="EMBL/GenBank/DDBJ databases">
        <title>Sequencing the genomes of 1000 actinobacteria strains.</title>
        <authorList>
            <person name="Klenk H.-P."/>
        </authorList>
    </citation>
    <scope>NUCLEOTIDE SEQUENCE [LARGE SCALE GENOMIC DNA]</scope>
    <source>
        <strain evidence="2 3">DSM 45278</strain>
    </source>
</reference>
<protein>
    <submittedName>
        <fullName evidence="2">Uncharacterized protein</fullName>
    </submittedName>
</protein>
<accession>A0A7Y9X7I9</accession>
<evidence type="ECO:0000313" key="3">
    <source>
        <dbReference type="Proteomes" id="UP000584931"/>
    </source>
</evidence>